<dbReference type="InterPro" id="IPR006527">
    <property type="entry name" value="F-box-assoc_dom_typ1"/>
</dbReference>
<sequence length="407" mass="47196">MTKSSGEKLRNYIPDDLAFFILSKLPLKSLKRFRCVRKTWFSLFENPSFMTLFRTNFISIAHSYYHDTSLLLTQCVYDHNNSLVISLYSLSGDKFENRVKLDYPNPFNEEKPQFHISNSGSITGILCVELSNEIIVWNPTTDEFKVLPHSSIVDSVPPYRDNLKQIYGFGYDPISEDYKIIRLVYYFPMDEYSILPPGVKWEDIESSRKDVSYGPVWEIYSLRCNLWRQIDVAIPTCCLTSCWNNVLNEGLYMDGICHWLSRCEKNKQHYLVSFYLTPEVCFTTLIPLDINADEIWMVDRKLLILNGVIASISWYYNTTTFHVSILGELGVKESWTKLFVFELCPNIEYPVGAGKNGDMFFVKKDGELVYFDLCTHMIEELGGVKATHSSRVIIYNKSLISIEKISH</sequence>
<dbReference type="OrthoDB" id="1555129at2759"/>
<evidence type="ECO:0000259" key="2">
    <source>
        <dbReference type="Pfam" id="PF07734"/>
    </source>
</evidence>
<dbReference type="SUPFAM" id="SSF81383">
    <property type="entry name" value="F-box domain"/>
    <property type="match status" value="1"/>
</dbReference>
<dbReference type="NCBIfam" id="TIGR01640">
    <property type="entry name" value="F_box_assoc_1"/>
    <property type="match status" value="1"/>
</dbReference>
<dbReference type="InterPro" id="IPR036047">
    <property type="entry name" value="F-box-like_dom_sf"/>
</dbReference>
<dbReference type="InterPro" id="IPR017451">
    <property type="entry name" value="F-box-assoc_interact_dom"/>
</dbReference>
<feature type="domain" description="F-box" evidence="1">
    <location>
        <begin position="13"/>
        <end position="49"/>
    </location>
</feature>
<feature type="domain" description="F-box associated beta-propeller type 1" evidence="2">
    <location>
        <begin position="99"/>
        <end position="372"/>
    </location>
</feature>
<evidence type="ECO:0000313" key="3">
    <source>
        <dbReference type="EMBL" id="KAI5389139.1"/>
    </source>
</evidence>
<dbReference type="Pfam" id="PF07734">
    <property type="entry name" value="FBA_1"/>
    <property type="match status" value="1"/>
</dbReference>
<proteinExistence type="predicted"/>
<evidence type="ECO:0000259" key="1">
    <source>
        <dbReference type="Pfam" id="PF00646"/>
    </source>
</evidence>
<dbReference type="Proteomes" id="UP001058974">
    <property type="component" value="Chromosome 7"/>
</dbReference>
<keyword evidence="4" id="KW-1185">Reference proteome</keyword>
<dbReference type="InterPro" id="IPR001810">
    <property type="entry name" value="F-box_dom"/>
</dbReference>
<dbReference type="Gramene" id="PSAT_LOCUS30472_t1">
    <property type="protein sequence ID" value="CAL5212092.1"/>
    <property type="gene ID" value="PSAT_LOCUS30472"/>
</dbReference>
<organism evidence="3 4">
    <name type="scientific">Pisum sativum</name>
    <name type="common">Garden pea</name>
    <name type="synonym">Lathyrus oleraceus</name>
    <dbReference type="NCBI Taxonomy" id="3888"/>
    <lineage>
        <taxon>Eukaryota</taxon>
        <taxon>Viridiplantae</taxon>
        <taxon>Streptophyta</taxon>
        <taxon>Embryophyta</taxon>
        <taxon>Tracheophyta</taxon>
        <taxon>Spermatophyta</taxon>
        <taxon>Magnoliopsida</taxon>
        <taxon>eudicotyledons</taxon>
        <taxon>Gunneridae</taxon>
        <taxon>Pentapetalae</taxon>
        <taxon>rosids</taxon>
        <taxon>fabids</taxon>
        <taxon>Fabales</taxon>
        <taxon>Fabaceae</taxon>
        <taxon>Papilionoideae</taxon>
        <taxon>50 kb inversion clade</taxon>
        <taxon>NPAAA clade</taxon>
        <taxon>Hologalegina</taxon>
        <taxon>IRL clade</taxon>
        <taxon>Fabeae</taxon>
        <taxon>Lathyrus</taxon>
    </lineage>
</organism>
<evidence type="ECO:0000313" key="4">
    <source>
        <dbReference type="Proteomes" id="UP001058974"/>
    </source>
</evidence>
<dbReference type="PANTHER" id="PTHR31672">
    <property type="entry name" value="BNACNNG10540D PROTEIN"/>
    <property type="match status" value="1"/>
</dbReference>
<accession>A0A9D4ZYY1</accession>
<dbReference type="Gramene" id="Psat07G0469400-T1">
    <property type="protein sequence ID" value="KAI5389139.1"/>
    <property type="gene ID" value="KIW84_074694"/>
</dbReference>
<dbReference type="PANTHER" id="PTHR31672:SF13">
    <property type="entry name" value="F-BOX PROTEIN CPR30-LIKE"/>
    <property type="match status" value="1"/>
</dbReference>
<dbReference type="EMBL" id="JAMSHJ010000007">
    <property type="protein sequence ID" value="KAI5389139.1"/>
    <property type="molecule type" value="Genomic_DNA"/>
</dbReference>
<comment type="caution">
    <text evidence="3">The sequence shown here is derived from an EMBL/GenBank/DDBJ whole genome shotgun (WGS) entry which is preliminary data.</text>
</comment>
<dbReference type="AlphaFoldDB" id="A0A9D4ZYY1"/>
<dbReference type="CDD" id="cd22157">
    <property type="entry name" value="F-box_AtFBW1-like"/>
    <property type="match status" value="1"/>
</dbReference>
<dbReference type="Pfam" id="PF00646">
    <property type="entry name" value="F-box"/>
    <property type="match status" value="1"/>
</dbReference>
<protein>
    <submittedName>
        <fullName evidence="3">Uncharacterized protein</fullName>
    </submittedName>
</protein>
<name>A0A9D4ZYY1_PEA</name>
<gene>
    <name evidence="3" type="ORF">KIW84_074694</name>
</gene>
<reference evidence="3 4" key="1">
    <citation type="journal article" date="2022" name="Nat. Genet.">
        <title>Improved pea reference genome and pan-genome highlight genomic features and evolutionary characteristics.</title>
        <authorList>
            <person name="Yang T."/>
            <person name="Liu R."/>
            <person name="Luo Y."/>
            <person name="Hu S."/>
            <person name="Wang D."/>
            <person name="Wang C."/>
            <person name="Pandey M.K."/>
            <person name="Ge S."/>
            <person name="Xu Q."/>
            <person name="Li N."/>
            <person name="Li G."/>
            <person name="Huang Y."/>
            <person name="Saxena R.K."/>
            <person name="Ji Y."/>
            <person name="Li M."/>
            <person name="Yan X."/>
            <person name="He Y."/>
            <person name="Liu Y."/>
            <person name="Wang X."/>
            <person name="Xiang C."/>
            <person name="Varshney R.K."/>
            <person name="Ding H."/>
            <person name="Gao S."/>
            <person name="Zong X."/>
        </authorList>
    </citation>
    <scope>NUCLEOTIDE SEQUENCE [LARGE SCALE GENOMIC DNA]</scope>
    <source>
        <strain evidence="3 4">cv. Zhongwan 6</strain>
    </source>
</reference>
<dbReference type="InterPro" id="IPR050796">
    <property type="entry name" value="SCF_F-box_component"/>
</dbReference>